<evidence type="ECO:0000256" key="1">
    <source>
        <dbReference type="SAM" id="MobiDB-lite"/>
    </source>
</evidence>
<gene>
    <name evidence="2" type="ORF">BCR37DRAFT_385185</name>
</gene>
<reference evidence="2 3" key="1">
    <citation type="submission" date="2016-07" db="EMBL/GenBank/DDBJ databases">
        <title>Pervasive Adenine N6-methylation of Active Genes in Fungi.</title>
        <authorList>
            <consortium name="DOE Joint Genome Institute"/>
            <person name="Mondo S.J."/>
            <person name="Dannebaum R.O."/>
            <person name="Kuo R.C."/>
            <person name="Labutti K."/>
            <person name="Haridas S."/>
            <person name="Kuo A."/>
            <person name="Salamov A."/>
            <person name="Ahrendt S.R."/>
            <person name="Lipzen A."/>
            <person name="Sullivan W."/>
            <person name="Andreopoulos W.B."/>
            <person name="Clum A."/>
            <person name="Lindquist E."/>
            <person name="Daum C."/>
            <person name="Ramamoorthy G.K."/>
            <person name="Gryganskyi A."/>
            <person name="Culley D."/>
            <person name="Magnuson J.K."/>
            <person name="James T.Y."/>
            <person name="O'Malley M.A."/>
            <person name="Stajich J.E."/>
            <person name="Spatafora J.W."/>
            <person name="Visel A."/>
            <person name="Grigoriev I.V."/>
        </authorList>
    </citation>
    <scope>NUCLEOTIDE SEQUENCE [LARGE SCALE GENOMIC DNA]</scope>
    <source>
        <strain evidence="2 3">12-1054</strain>
    </source>
</reference>
<dbReference type="Proteomes" id="UP000193685">
    <property type="component" value="Unassembled WGS sequence"/>
</dbReference>
<protein>
    <submittedName>
        <fullName evidence="2">Uncharacterized protein</fullName>
    </submittedName>
</protein>
<feature type="region of interest" description="Disordered" evidence="1">
    <location>
        <begin position="16"/>
        <end position="40"/>
    </location>
</feature>
<proteinExistence type="predicted"/>
<dbReference type="EMBL" id="MCFI01000001">
    <property type="protein sequence ID" value="ORY87930.1"/>
    <property type="molecule type" value="Genomic_DNA"/>
</dbReference>
<evidence type="ECO:0000313" key="3">
    <source>
        <dbReference type="Proteomes" id="UP000193685"/>
    </source>
</evidence>
<evidence type="ECO:0000313" key="2">
    <source>
        <dbReference type="EMBL" id="ORY87930.1"/>
    </source>
</evidence>
<accession>A0A1Y2FVA0</accession>
<keyword evidence="3" id="KW-1185">Reference proteome</keyword>
<dbReference type="RefSeq" id="XP_040728425.1">
    <property type="nucleotide sequence ID" value="XM_040870328.1"/>
</dbReference>
<sequence length="290" mass="30412">MYSGLISFLTCGLVQPNRKSRKHSSKTTSPSMQQRTGHDSPFARFDQRHQYAGPDVAVQVVKHARPQAARPSAQQIFPAAPIQYVNKATSPASSRASVKSSASSASSASSTSSTSGASSAKSSASSTSSTKSSASSVSHTSTQKVKSSPISAAASVASRTTQSSTVRSQASTASATESYGRSTVSTTKLPYIAPLSPRAPSGTRFVQADGRLTREAILALNIPKTGQEPLPAGSMYECSSWNSDALSKGSYVPTVNSLDSLYCSYGLVRGDIRQYSQPCINKIWKPLGAK</sequence>
<feature type="region of interest" description="Disordered" evidence="1">
    <location>
        <begin position="91"/>
        <end position="181"/>
    </location>
</feature>
<name>A0A1Y2FVA0_PROLT</name>
<organism evidence="2 3">
    <name type="scientific">Protomyces lactucae-debilis</name>
    <dbReference type="NCBI Taxonomy" id="2754530"/>
    <lineage>
        <taxon>Eukaryota</taxon>
        <taxon>Fungi</taxon>
        <taxon>Dikarya</taxon>
        <taxon>Ascomycota</taxon>
        <taxon>Taphrinomycotina</taxon>
        <taxon>Taphrinomycetes</taxon>
        <taxon>Taphrinales</taxon>
        <taxon>Protomycetaceae</taxon>
        <taxon>Protomyces</taxon>
    </lineage>
</organism>
<dbReference type="GeneID" id="63786927"/>
<feature type="compositionally biased region" description="Low complexity" evidence="1">
    <location>
        <begin position="91"/>
        <end position="176"/>
    </location>
</feature>
<comment type="caution">
    <text evidence="2">The sequence shown here is derived from an EMBL/GenBank/DDBJ whole genome shotgun (WGS) entry which is preliminary data.</text>
</comment>
<dbReference type="AlphaFoldDB" id="A0A1Y2FVA0"/>